<protein>
    <submittedName>
        <fullName evidence="1">Uncharacterized protein</fullName>
    </submittedName>
</protein>
<sequence length="437" mass="50815">MEIVDSLPHFILDETLSYIEATELKRFRLLNKRWNIKLSPIFTRFLGSYDIQASRCEILRFFSSFGKNLTSLNFASFETDLIDKELIKAITTSCRHIKSLELKVPEESSLHSEFILEVERTQSCFKHLSLLGPFDEAFLISVSPVLKKLESINLNPYYRAFRKLEPLVNFLTFSKLKIFTLKGFLYPEKHILDVLQKKFSTLEYLYFKDETFHANALKFVCVNPKTCHIKEIGISYLDERIRVKMEFHNVLVPTSHKLLIGSIAEQINRVESYFHYLQGFSDLSNIFPNLKAIDLCLGEYQSRDPSLLFFQLTKVEKIYLNMDFRITLCLPDKLFNAKVLSLQISQPLLGSYLCWVAKCFPFLESFYVYTRLSPASPNLRFKSLVKFYSTTVQSLEFLFALIATSPNLKYICIPDKAIHLKALTAKFPAIRVLNWNP</sequence>
<comment type="caution">
    <text evidence="1">The sequence shown here is derived from an EMBL/GenBank/DDBJ whole genome shotgun (WGS) entry which is preliminary data.</text>
</comment>
<organism evidence="1 2">
    <name type="scientific">Entomophthora muscae</name>
    <dbReference type="NCBI Taxonomy" id="34485"/>
    <lineage>
        <taxon>Eukaryota</taxon>
        <taxon>Fungi</taxon>
        <taxon>Fungi incertae sedis</taxon>
        <taxon>Zoopagomycota</taxon>
        <taxon>Entomophthoromycotina</taxon>
        <taxon>Entomophthoromycetes</taxon>
        <taxon>Entomophthorales</taxon>
        <taxon>Entomophthoraceae</taxon>
        <taxon>Entomophthora</taxon>
    </lineage>
</organism>
<proteinExistence type="predicted"/>
<evidence type="ECO:0000313" key="2">
    <source>
        <dbReference type="Proteomes" id="UP001165960"/>
    </source>
</evidence>
<dbReference type="EMBL" id="QTSX02005242">
    <property type="protein sequence ID" value="KAJ9060168.1"/>
    <property type="molecule type" value="Genomic_DNA"/>
</dbReference>
<name>A0ACC2SCP7_9FUNG</name>
<evidence type="ECO:0000313" key="1">
    <source>
        <dbReference type="EMBL" id="KAJ9060168.1"/>
    </source>
</evidence>
<reference evidence="1" key="1">
    <citation type="submission" date="2022-04" db="EMBL/GenBank/DDBJ databases">
        <title>Genome of the entomopathogenic fungus Entomophthora muscae.</title>
        <authorList>
            <person name="Elya C."/>
            <person name="Lovett B.R."/>
            <person name="Lee E."/>
            <person name="Macias A.M."/>
            <person name="Hajek A.E."/>
            <person name="De Bivort B.L."/>
            <person name="Kasson M.T."/>
            <person name="De Fine Licht H.H."/>
            <person name="Stajich J.E."/>
        </authorList>
    </citation>
    <scope>NUCLEOTIDE SEQUENCE</scope>
    <source>
        <strain evidence="1">Berkeley</strain>
    </source>
</reference>
<dbReference type="Proteomes" id="UP001165960">
    <property type="component" value="Unassembled WGS sequence"/>
</dbReference>
<accession>A0ACC2SCP7</accession>
<gene>
    <name evidence="1" type="ORF">DSO57_1033807</name>
</gene>
<keyword evidence="2" id="KW-1185">Reference proteome</keyword>